<reference evidence="1 2" key="1">
    <citation type="submission" date="2023-03" db="EMBL/GenBank/DDBJ databases">
        <title>Whole genome sequence of the first Corynebacterium rouxii strains isolated in Brazil: a recent member of Corynebacterium diphtheriae complex.</title>
        <authorList>
            <person name="Vieira V."/>
            <person name="Ramos J.N."/>
            <person name="Araujo M.R.B."/>
            <person name="Baio P.V."/>
            <person name="Sant'Anna L.O."/>
            <person name="Veras J.F.C."/>
            <person name="Vieira E.M.D."/>
            <person name="Sousa M.A.B."/>
            <person name="Camargo C.H."/>
            <person name="Sacchi C.T."/>
            <person name="Campos K.R."/>
            <person name="Santos M.B.N."/>
            <person name="Bokermann S."/>
            <person name="Alvim L.B."/>
            <person name="Santos L.S."/>
            <person name="Mattos-Guaraldi A.L."/>
        </authorList>
    </citation>
    <scope>NUCLEOTIDE SEQUENCE [LARGE SCALE GENOMIC DNA]</scope>
    <source>
        <strain evidence="1 2">70862</strain>
    </source>
</reference>
<evidence type="ECO:0000313" key="1">
    <source>
        <dbReference type="EMBL" id="MDT9410219.1"/>
    </source>
</evidence>
<dbReference type="EMBL" id="JARUHM010000005">
    <property type="protein sequence ID" value="MDT9410219.1"/>
    <property type="molecule type" value="Genomic_DNA"/>
</dbReference>
<dbReference type="RefSeq" id="WP_014302837.1">
    <property type="nucleotide sequence ID" value="NZ_JARUHM010000005.1"/>
</dbReference>
<keyword evidence="2" id="KW-1185">Reference proteome</keyword>
<name>A0ABU3PL77_9CORY</name>
<comment type="caution">
    <text evidence="1">The sequence shown here is derived from an EMBL/GenBank/DDBJ whole genome shotgun (WGS) entry which is preliminary data.</text>
</comment>
<protein>
    <submittedName>
        <fullName evidence="1">RhuM family protein</fullName>
    </submittedName>
</protein>
<proteinExistence type="predicted"/>
<dbReference type="PANTHER" id="PTHR35810">
    <property type="entry name" value="CYTOPLASMIC PROTEIN-RELATED"/>
    <property type="match status" value="1"/>
</dbReference>
<accession>A0ABU3PL77</accession>
<dbReference type="Pfam" id="PF13310">
    <property type="entry name" value="Virulence_RhuM"/>
    <property type="match status" value="1"/>
</dbReference>
<sequence length="81" mass="9593">MILAVGYQVRGVRGTQFRKWATEVLSEYLTKGFALDDQRPKNDGVDTHFDELFERIREITDFRASILPQNLRRHCCYQCRL</sequence>
<dbReference type="PANTHER" id="PTHR35810:SF1">
    <property type="entry name" value="CYTOPLASMIC PROTEIN"/>
    <property type="match status" value="1"/>
</dbReference>
<dbReference type="GeneID" id="92848751"/>
<organism evidence="1 2">
    <name type="scientific">Corynebacterium rouxii</name>
    <dbReference type="NCBI Taxonomy" id="2719119"/>
    <lineage>
        <taxon>Bacteria</taxon>
        <taxon>Bacillati</taxon>
        <taxon>Actinomycetota</taxon>
        <taxon>Actinomycetes</taxon>
        <taxon>Mycobacteriales</taxon>
        <taxon>Corynebacteriaceae</taxon>
        <taxon>Corynebacterium</taxon>
    </lineage>
</organism>
<dbReference type="Proteomes" id="UP001265983">
    <property type="component" value="Unassembled WGS sequence"/>
</dbReference>
<evidence type="ECO:0000313" key="2">
    <source>
        <dbReference type="Proteomes" id="UP001265983"/>
    </source>
</evidence>
<gene>
    <name evidence="1" type="primary">rhuM</name>
    <name evidence="1" type="ORF">P8T80_02255</name>
</gene>
<dbReference type="InterPro" id="IPR011204">
    <property type="entry name" value="Virulence_RhuM-like"/>
</dbReference>